<dbReference type="RefSeq" id="WP_044048760.1">
    <property type="nucleotide sequence ID" value="NZ_CP003984.1"/>
</dbReference>
<proteinExistence type="predicted"/>
<protein>
    <recommendedName>
        <fullName evidence="3">DUF2948 domain-containing protein</fullName>
    </recommendedName>
</protein>
<keyword evidence="2" id="KW-1185">Reference proteome</keyword>
<dbReference type="EMBL" id="CP003984">
    <property type="protein sequence ID" value="AII85881.1"/>
    <property type="molecule type" value="Genomic_DNA"/>
</dbReference>
<gene>
    <name evidence="1" type="ORF">RCA23_c03180</name>
</gene>
<dbReference type="KEGG" id="ptp:RCA23_c03180"/>
<reference evidence="1 2" key="1">
    <citation type="journal article" date="2014" name="ISME J.">
        <title>Adaptation of an abundant Roseobacter RCA organism to pelagic systems revealed by genomic and transcriptomic analyses.</title>
        <authorList>
            <person name="Voget S."/>
            <person name="Wemheuer B."/>
            <person name="Brinkhoff T."/>
            <person name="Vollmers J."/>
            <person name="Dietrich S."/>
            <person name="Giebel H.A."/>
            <person name="Beardsley C."/>
            <person name="Sardemann C."/>
            <person name="Bakenhus I."/>
            <person name="Billerbeck S."/>
            <person name="Daniel R."/>
            <person name="Simon M."/>
        </authorList>
    </citation>
    <scope>NUCLEOTIDE SEQUENCE [LARGE SCALE GENOMIC DNA]</scope>
    <source>
        <strain evidence="1 2">RCA23</strain>
    </source>
</reference>
<accession>A0AAN0RGN1</accession>
<organism evidence="1 2">
    <name type="scientific">Planktomarina temperata RCA23</name>
    <dbReference type="NCBI Taxonomy" id="666509"/>
    <lineage>
        <taxon>Bacteria</taxon>
        <taxon>Pseudomonadati</taxon>
        <taxon>Pseudomonadota</taxon>
        <taxon>Alphaproteobacteria</taxon>
        <taxon>Rhodobacterales</taxon>
        <taxon>Paracoccaceae</taxon>
        <taxon>Planktomarina</taxon>
    </lineage>
</organism>
<evidence type="ECO:0008006" key="3">
    <source>
        <dbReference type="Google" id="ProtNLM"/>
    </source>
</evidence>
<dbReference type="Proteomes" id="UP000028680">
    <property type="component" value="Chromosome"/>
</dbReference>
<sequence>MSDARFEDGMDKPLRLIAFDAEDLQVLSAMTQDAVWPAAQMVRHTKERRFAVLLNRFRWEARGTSQAERVQSVLSFEDVKAVQTQGFDRTDPDLILSLLSITFTPATDGTGACLLTLAGDGAIRLEVEALEAGLRDVTRPYASPTNRAPSHD</sequence>
<evidence type="ECO:0000313" key="2">
    <source>
        <dbReference type="Proteomes" id="UP000028680"/>
    </source>
</evidence>
<dbReference type="InterPro" id="IPR021335">
    <property type="entry name" value="DUF2948"/>
</dbReference>
<evidence type="ECO:0000313" key="1">
    <source>
        <dbReference type="EMBL" id="AII85881.1"/>
    </source>
</evidence>
<dbReference type="AlphaFoldDB" id="A0AAN0RGN1"/>
<name>A0AAN0RGN1_9RHOB</name>
<dbReference type="Pfam" id="PF11164">
    <property type="entry name" value="DUF2948"/>
    <property type="match status" value="1"/>
</dbReference>